<dbReference type="Gene3D" id="3.80.10.10">
    <property type="entry name" value="Ribonuclease Inhibitor"/>
    <property type="match status" value="1"/>
</dbReference>
<dbReference type="OrthoDB" id="95598at2759"/>
<evidence type="ECO:0000256" key="1">
    <source>
        <dbReference type="SAM" id="MobiDB-lite"/>
    </source>
</evidence>
<dbReference type="Proteomes" id="UP000237271">
    <property type="component" value="Unassembled WGS sequence"/>
</dbReference>
<accession>A0A2P4Y8C7</accession>
<protein>
    <recommendedName>
        <fullName evidence="4">F-box domain-containing protein</fullName>
    </recommendedName>
</protein>
<gene>
    <name evidence="2" type="ORF">PHPALM_9032</name>
</gene>
<feature type="compositionally biased region" description="Low complexity" evidence="1">
    <location>
        <begin position="1"/>
        <end position="21"/>
    </location>
</feature>
<evidence type="ECO:0000313" key="2">
    <source>
        <dbReference type="EMBL" id="POM74062.1"/>
    </source>
</evidence>
<dbReference type="EMBL" id="NCKW01004939">
    <property type="protein sequence ID" value="POM74062.1"/>
    <property type="molecule type" value="Genomic_DNA"/>
</dbReference>
<name>A0A2P4Y8C7_9STRA</name>
<reference evidence="2 3" key="1">
    <citation type="journal article" date="2017" name="Genome Biol. Evol.">
        <title>Phytophthora megakarya and P. palmivora, closely related causal agents of cacao black pod rot, underwent increases in genome sizes and gene numbers by different mechanisms.</title>
        <authorList>
            <person name="Ali S.S."/>
            <person name="Shao J."/>
            <person name="Lary D.J."/>
            <person name="Kronmiller B."/>
            <person name="Shen D."/>
            <person name="Strem M.D."/>
            <person name="Amoako-Attah I."/>
            <person name="Akrofi A.Y."/>
            <person name="Begoude B.A."/>
            <person name="Ten Hoopen G.M."/>
            <person name="Coulibaly K."/>
            <person name="Kebe B.I."/>
            <person name="Melnick R.L."/>
            <person name="Guiltinan M.J."/>
            <person name="Tyler B.M."/>
            <person name="Meinhardt L.W."/>
            <person name="Bailey B.A."/>
        </authorList>
    </citation>
    <scope>NUCLEOTIDE SEQUENCE [LARGE SCALE GENOMIC DNA]</scope>
    <source>
        <strain evidence="3">sbr112.9</strain>
    </source>
</reference>
<sequence length="300" mass="33525">MSSSLKRSTSATSQASETSAEPLQSKPKLCDGSSVRVAAQLSMTTLPPAVMALILSFAVKNVSEAKVLPTKRRGWKRLTRLDKTPLATIAEWRLVCQYWRDLLGEILAEYQQRTVKLNLSHKSAEQQTAMLKDVAGAGLKVIELRIALFGHTTRRVGTEMTQVVDWQALLSACPNLQRLDVSKMAYLTRRDLAKVLDAASQYCLKMKAVVLPLPMRWSKRAPRIVGAYRNDIDDVALVKHLSAALERWFIRGHCGGLRQLVIPHIPALSNQFLTAVTQFCPNVEILDGWKLTYKTGLWKC</sequence>
<comment type="caution">
    <text evidence="2">The sequence shown here is derived from an EMBL/GenBank/DDBJ whole genome shotgun (WGS) entry which is preliminary data.</text>
</comment>
<proteinExistence type="predicted"/>
<dbReference type="AlphaFoldDB" id="A0A2P4Y8C7"/>
<evidence type="ECO:0008006" key="4">
    <source>
        <dbReference type="Google" id="ProtNLM"/>
    </source>
</evidence>
<organism evidence="2 3">
    <name type="scientific">Phytophthora palmivora</name>
    <dbReference type="NCBI Taxonomy" id="4796"/>
    <lineage>
        <taxon>Eukaryota</taxon>
        <taxon>Sar</taxon>
        <taxon>Stramenopiles</taxon>
        <taxon>Oomycota</taxon>
        <taxon>Peronosporomycetes</taxon>
        <taxon>Peronosporales</taxon>
        <taxon>Peronosporaceae</taxon>
        <taxon>Phytophthora</taxon>
    </lineage>
</organism>
<dbReference type="InterPro" id="IPR032675">
    <property type="entry name" value="LRR_dom_sf"/>
</dbReference>
<keyword evidence="3" id="KW-1185">Reference proteome</keyword>
<feature type="region of interest" description="Disordered" evidence="1">
    <location>
        <begin position="1"/>
        <end position="29"/>
    </location>
</feature>
<evidence type="ECO:0000313" key="3">
    <source>
        <dbReference type="Proteomes" id="UP000237271"/>
    </source>
</evidence>